<evidence type="ECO:0000313" key="13">
    <source>
        <dbReference type="Proteomes" id="UP000030747"/>
    </source>
</evidence>
<dbReference type="OrthoDB" id="10263961at2759"/>
<proteinExistence type="inferred from homology"/>
<dbReference type="PANTHER" id="PTHR12317:SF63">
    <property type="entry name" value="DIACYLGLYCEROL O-ACYLTRANSFERASE 2"/>
    <property type="match status" value="1"/>
</dbReference>
<gene>
    <name evidence="12" type="ORF">ETH_00035050</name>
</gene>
<dbReference type="VEuPathDB" id="ToxoDB:ETH_00035050"/>
<evidence type="ECO:0000313" key="12">
    <source>
        <dbReference type="EMBL" id="CDJ40624.1"/>
    </source>
</evidence>
<keyword evidence="13" id="KW-1185">Reference proteome</keyword>
<feature type="transmembrane region" description="Helical" evidence="11">
    <location>
        <begin position="167"/>
        <end position="187"/>
    </location>
</feature>
<evidence type="ECO:0000256" key="4">
    <source>
        <dbReference type="ARBA" id="ARBA00022679"/>
    </source>
</evidence>
<dbReference type="GO" id="GO:0005789">
    <property type="term" value="C:endoplasmic reticulum membrane"/>
    <property type="evidence" value="ECO:0007669"/>
    <property type="project" value="UniProtKB-SubCell"/>
</dbReference>
<dbReference type="EMBL" id="HG675164">
    <property type="protein sequence ID" value="CDJ40624.1"/>
    <property type="molecule type" value="Genomic_DNA"/>
</dbReference>
<evidence type="ECO:0000256" key="7">
    <source>
        <dbReference type="ARBA" id="ARBA00022989"/>
    </source>
</evidence>
<keyword evidence="8" id="KW-0443">Lipid metabolism</keyword>
<evidence type="ECO:0000256" key="10">
    <source>
        <dbReference type="ARBA" id="ARBA00023315"/>
    </source>
</evidence>
<sequence length="461" mass="52144">MRPAGTSERTYLGRVLTVRRRHGFCSSTESGKLPPSSSKNDISLDIRGALGMDLPFLQFRLKHVTALKKHLQTLRHPLHRFCPLKYPVVIDASFLSLYSQATQTAQAPESPSNSSAIYAFSNVLYRAPNAPADATCRGDNDTTLPWRRVPGVHPPDGLTFWADVRCLLMQVLVQGSLIWVPVLLVWIWRRYCTTRRRKILFVLIVLSLFLFPIRPRPGIRQWHGWRNIHRYHRTAAIIEGAEHFPPREPTIYAVFPHGIVPTAPAVMATGSFGELLGHFRLTAASVVRWCLVYGQLIFLSDAIPADKKAMKQTLEKGSNLLVSPGGIAEIYETNSSEERLHLQDRLGIVRLAMQTGAKLVPVYCFGNSQAYRLPWGVRFLQPFARLLRIAVVSFYGRFGLPVAYRVPLLYAIGRPLQMPQADKPTKAEVVAAHKVFVEEVRRIFETYKGVYGWKDKQLKIL</sequence>
<name>U6KWA0_EIMTE</name>
<evidence type="ECO:0000256" key="11">
    <source>
        <dbReference type="RuleBase" id="RU367023"/>
    </source>
</evidence>
<dbReference type="RefSeq" id="XP_013231374.1">
    <property type="nucleotide sequence ID" value="XM_013375920.1"/>
</dbReference>
<keyword evidence="3" id="KW-0444">Lipid biosynthesis</keyword>
<keyword evidence="10 12" id="KW-0012">Acyltransferase</keyword>
<dbReference type="PANTHER" id="PTHR12317">
    <property type="entry name" value="DIACYLGLYCEROL O-ACYLTRANSFERASE"/>
    <property type="match status" value="1"/>
</dbReference>
<keyword evidence="7 11" id="KW-1133">Transmembrane helix</keyword>
<dbReference type="GO" id="GO:0004144">
    <property type="term" value="F:diacylglycerol O-acyltransferase activity"/>
    <property type="evidence" value="ECO:0007669"/>
    <property type="project" value="TreeGrafter"/>
</dbReference>
<evidence type="ECO:0000256" key="6">
    <source>
        <dbReference type="ARBA" id="ARBA00022824"/>
    </source>
</evidence>
<dbReference type="VEuPathDB" id="ToxoDB:ETH2_0925700"/>
<evidence type="ECO:0000256" key="1">
    <source>
        <dbReference type="ARBA" id="ARBA00004477"/>
    </source>
</evidence>
<dbReference type="InterPro" id="IPR007130">
    <property type="entry name" value="DAGAT"/>
</dbReference>
<evidence type="ECO:0000256" key="5">
    <source>
        <dbReference type="ARBA" id="ARBA00022692"/>
    </source>
</evidence>
<dbReference type="GeneID" id="25256051"/>
<keyword evidence="9 11" id="KW-0472">Membrane</keyword>
<evidence type="ECO:0000256" key="3">
    <source>
        <dbReference type="ARBA" id="ARBA00022516"/>
    </source>
</evidence>
<reference evidence="12" key="2">
    <citation type="submission" date="2013-10" db="EMBL/GenBank/DDBJ databases">
        <authorList>
            <person name="Aslett M."/>
        </authorList>
    </citation>
    <scope>NUCLEOTIDE SEQUENCE [LARGE SCALE GENOMIC DNA]</scope>
    <source>
        <strain evidence="12">Houghton</strain>
    </source>
</reference>
<keyword evidence="5 11" id="KW-0812">Transmembrane</keyword>
<organism evidence="12 13">
    <name type="scientific">Eimeria tenella</name>
    <name type="common">Coccidian parasite</name>
    <dbReference type="NCBI Taxonomy" id="5802"/>
    <lineage>
        <taxon>Eukaryota</taxon>
        <taxon>Sar</taxon>
        <taxon>Alveolata</taxon>
        <taxon>Apicomplexa</taxon>
        <taxon>Conoidasida</taxon>
        <taxon>Coccidia</taxon>
        <taxon>Eucoccidiorida</taxon>
        <taxon>Eimeriorina</taxon>
        <taxon>Eimeriidae</taxon>
        <taxon>Eimeria</taxon>
    </lineage>
</organism>
<comment type="similarity">
    <text evidence="2 11">Belongs to the diacylglycerol acyltransferase family.</text>
</comment>
<comment type="subcellular location">
    <subcellularLocation>
        <location evidence="1 11">Endoplasmic reticulum membrane</location>
        <topology evidence="1 11">Multi-pass membrane protein</topology>
    </subcellularLocation>
</comment>
<keyword evidence="6 11" id="KW-0256">Endoplasmic reticulum</keyword>
<reference evidence="12" key="1">
    <citation type="submission" date="2013-10" db="EMBL/GenBank/DDBJ databases">
        <title>Genomic analysis of the causative agents of coccidiosis in chickens.</title>
        <authorList>
            <person name="Reid A.J."/>
            <person name="Blake D."/>
            <person name="Billington K."/>
            <person name="Browne H."/>
            <person name="Dunn M."/>
            <person name="Hung S."/>
            <person name="Kawahara F."/>
            <person name="Miranda-Saavedra D."/>
            <person name="Mourier T."/>
            <person name="Nagra H."/>
            <person name="Otto T.D."/>
            <person name="Rawlings N."/>
            <person name="Sanchez A."/>
            <person name="Sanders M."/>
            <person name="Subramaniam C."/>
            <person name="Tay Y."/>
            <person name="Dear P."/>
            <person name="Doerig C."/>
            <person name="Gruber A."/>
            <person name="Parkinson J."/>
            <person name="Shirley M."/>
            <person name="Wan K.L."/>
            <person name="Berriman M."/>
            <person name="Tomley F."/>
            <person name="Pain A."/>
        </authorList>
    </citation>
    <scope>NUCLEOTIDE SEQUENCE [LARGE SCALE GENOMIC DNA]</scope>
    <source>
        <strain evidence="12">Houghton</strain>
    </source>
</reference>
<dbReference type="CDD" id="cd07987">
    <property type="entry name" value="LPLAT_MGAT-like"/>
    <property type="match status" value="1"/>
</dbReference>
<keyword evidence="4 11" id="KW-0808">Transferase</keyword>
<dbReference type="OMA" id="YCFGNSQ"/>
<dbReference type="GO" id="GO:0019432">
    <property type="term" value="P:triglyceride biosynthetic process"/>
    <property type="evidence" value="ECO:0007669"/>
    <property type="project" value="TreeGrafter"/>
</dbReference>
<evidence type="ECO:0000256" key="8">
    <source>
        <dbReference type="ARBA" id="ARBA00023098"/>
    </source>
</evidence>
<evidence type="ECO:0000256" key="2">
    <source>
        <dbReference type="ARBA" id="ARBA00005420"/>
    </source>
</evidence>
<protein>
    <recommendedName>
        <fullName evidence="11">Acyltransferase</fullName>
        <ecNumber evidence="11">2.3.1.-</ecNumber>
    </recommendedName>
</protein>
<dbReference type="Pfam" id="PF03982">
    <property type="entry name" value="DAGAT"/>
    <property type="match status" value="1"/>
</dbReference>
<accession>U6KWA0</accession>
<dbReference type="Proteomes" id="UP000030747">
    <property type="component" value="Unassembled WGS sequence"/>
</dbReference>
<dbReference type="EC" id="2.3.1.-" evidence="11"/>
<feature type="transmembrane region" description="Helical" evidence="11">
    <location>
        <begin position="199"/>
        <end position="215"/>
    </location>
</feature>
<evidence type="ECO:0000256" key="9">
    <source>
        <dbReference type="ARBA" id="ARBA00023136"/>
    </source>
</evidence>
<dbReference type="AlphaFoldDB" id="U6KWA0"/>